<evidence type="ECO:0000256" key="3">
    <source>
        <dbReference type="ARBA" id="ARBA00022475"/>
    </source>
</evidence>
<dbReference type="PROSITE" id="PS51103">
    <property type="entry name" value="PTS_EIIC_TYPE_1"/>
    <property type="match status" value="1"/>
</dbReference>
<keyword evidence="9 12" id="KW-1133">Transmembrane helix</keyword>
<dbReference type="NCBIfam" id="TIGR01995">
    <property type="entry name" value="PTS-II-ABC-beta"/>
    <property type="match status" value="1"/>
</dbReference>
<evidence type="ECO:0000256" key="10">
    <source>
        <dbReference type="ARBA" id="ARBA00023136"/>
    </source>
</evidence>
<protein>
    <submittedName>
        <fullName evidence="16">PTS system, beta-glucosides-specific IIC component</fullName>
    </submittedName>
</protein>
<dbReference type="AlphaFoldDB" id="A0A1G9UGK7"/>
<dbReference type="SUPFAM" id="SSF51261">
    <property type="entry name" value="Duplicated hybrid motif"/>
    <property type="match status" value="1"/>
</dbReference>
<dbReference type="Gene3D" id="3.30.1360.60">
    <property type="entry name" value="Glucose permease domain IIB"/>
    <property type="match status" value="1"/>
</dbReference>
<keyword evidence="10 12" id="KW-0472">Membrane</keyword>
<organism evidence="16 17">
    <name type="scientific">Actinomyces ruminicola</name>
    <dbReference type="NCBI Taxonomy" id="332524"/>
    <lineage>
        <taxon>Bacteria</taxon>
        <taxon>Bacillati</taxon>
        <taxon>Actinomycetota</taxon>
        <taxon>Actinomycetes</taxon>
        <taxon>Actinomycetales</taxon>
        <taxon>Actinomycetaceae</taxon>
        <taxon>Actinomyces</taxon>
    </lineage>
</organism>
<dbReference type="InterPro" id="IPR013013">
    <property type="entry name" value="PTS_EIIC_1"/>
</dbReference>
<evidence type="ECO:0000256" key="1">
    <source>
        <dbReference type="ARBA" id="ARBA00004651"/>
    </source>
</evidence>
<evidence type="ECO:0000256" key="6">
    <source>
        <dbReference type="ARBA" id="ARBA00022683"/>
    </source>
</evidence>
<keyword evidence="8" id="KW-0418">Kinase</keyword>
<dbReference type="InterPro" id="IPR001127">
    <property type="entry name" value="PTS_EIIA_1_perm"/>
</dbReference>
<comment type="subcellular location">
    <subcellularLocation>
        <location evidence="1">Cell membrane</location>
        <topology evidence="1">Multi-pass membrane protein</topology>
    </subcellularLocation>
</comment>
<evidence type="ECO:0000256" key="2">
    <source>
        <dbReference type="ARBA" id="ARBA00022448"/>
    </source>
</evidence>
<evidence type="ECO:0000256" key="8">
    <source>
        <dbReference type="ARBA" id="ARBA00022777"/>
    </source>
</evidence>
<dbReference type="GO" id="GO:0016301">
    <property type="term" value="F:kinase activity"/>
    <property type="evidence" value="ECO:0007669"/>
    <property type="project" value="UniProtKB-KW"/>
</dbReference>
<dbReference type="CDD" id="cd00212">
    <property type="entry name" value="PTS_IIB_glc"/>
    <property type="match status" value="1"/>
</dbReference>
<feature type="transmembrane region" description="Helical" evidence="12">
    <location>
        <begin position="383"/>
        <end position="409"/>
    </location>
</feature>
<dbReference type="GO" id="GO:0008982">
    <property type="term" value="F:protein-N(PI)-phosphohistidine-sugar phosphotransferase activity"/>
    <property type="evidence" value="ECO:0007669"/>
    <property type="project" value="InterPro"/>
</dbReference>
<keyword evidence="3" id="KW-1003">Cell membrane</keyword>
<feature type="active site" description="Phosphocysteine intermediate; for EIIB activity" evidence="11">
    <location>
        <position position="29"/>
    </location>
</feature>
<dbReference type="RefSeq" id="WP_092608887.1">
    <property type="nucleotide sequence ID" value="NZ_FNHU01000004.1"/>
</dbReference>
<keyword evidence="2" id="KW-0813">Transport</keyword>
<dbReference type="InterPro" id="IPR001996">
    <property type="entry name" value="PTS_IIB_1"/>
</dbReference>
<dbReference type="InterPro" id="IPR018113">
    <property type="entry name" value="PTrfase_EIIB_Cys"/>
</dbReference>
<keyword evidence="4" id="KW-0762">Sugar transport</keyword>
<feature type="transmembrane region" description="Helical" evidence="12">
    <location>
        <begin position="201"/>
        <end position="224"/>
    </location>
</feature>
<evidence type="ECO:0000256" key="5">
    <source>
        <dbReference type="ARBA" id="ARBA00022679"/>
    </source>
</evidence>
<evidence type="ECO:0000256" key="7">
    <source>
        <dbReference type="ARBA" id="ARBA00022692"/>
    </source>
</evidence>
<evidence type="ECO:0000256" key="9">
    <source>
        <dbReference type="ARBA" id="ARBA00022989"/>
    </source>
</evidence>
<dbReference type="SUPFAM" id="SSF55604">
    <property type="entry name" value="Glucose permease domain IIB"/>
    <property type="match status" value="1"/>
</dbReference>
<dbReference type="Gene3D" id="2.70.70.10">
    <property type="entry name" value="Glucose Permease (Domain IIA)"/>
    <property type="match status" value="1"/>
</dbReference>
<proteinExistence type="predicted"/>
<dbReference type="NCBIfam" id="TIGR00830">
    <property type="entry name" value="PTBA"/>
    <property type="match status" value="1"/>
</dbReference>
<evidence type="ECO:0000256" key="4">
    <source>
        <dbReference type="ARBA" id="ARBA00022597"/>
    </source>
</evidence>
<evidence type="ECO:0000313" key="16">
    <source>
        <dbReference type="EMBL" id="SDM59038.1"/>
    </source>
</evidence>
<dbReference type="PROSITE" id="PS51093">
    <property type="entry name" value="PTS_EIIA_TYPE_1"/>
    <property type="match status" value="1"/>
</dbReference>
<dbReference type="InterPro" id="IPR011297">
    <property type="entry name" value="PTS_IIABC_b_glu"/>
</dbReference>
<evidence type="ECO:0000256" key="11">
    <source>
        <dbReference type="PROSITE-ProRule" id="PRU00421"/>
    </source>
</evidence>
<dbReference type="InterPro" id="IPR036878">
    <property type="entry name" value="Glu_permease_IIB"/>
</dbReference>
<evidence type="ECO:0000313" key="17">
    <source>
        <dbReference type="Proteomes" id="UP000199671"/>
    </source>
</evidence>
<dbReference type="OrthoDB" id="9797715at2"/>
<feature type="domain" description="PTS EIIC type-1" evidence="15">
    <location>
        <begin position="107"/>
        <end position="461"/>
    </location>
</feature>
<dbReference type="PANTHER" id="PTHR30175:SF1">
    <property type="entry name" value="PTS SYSTEM ARBUTIN-, CELLOBIOSE-, AND SALICIN-SPECIFIC EIIBC COMPONENT-RELATED"/>
    <property type="match status" value="1"/>
</dbReference>
<dbReference type="InterPro" id="IPR011055">
    <property type="entry name" value="Dup_hybrid_motif"/>
</dbReference>
<dbReference type="FunFam" id="3.30.1360.60:FF:000001">
    <property type="entry name" value="PTS system glucose-specific IIBC component PtsG"/>
    <property type="match status" value="1"/>
</dbReference>
<feature type="domain" description="PTS EIIA type-1" evidence="13">
    <location>
        <begin position="493"/>
        <end position="600"/>
    </location>
</feature>
<dbReference type="InterPro" id="IPR050558">
    <property type="entry name" value="PTS_Sugar-Specific_Components"/>
</dbReference>
<dbReference type="Pfam" id="PF00358">
    <property type="entry name" value="PTS_EIIA_1"/>
    <property type="match status" value="1"/>
</dbReference>
<dbReference type="PROSITE" id="PS00371">
    <property type="entry name" value="PTS_EIIA_TYPE_1_HIS"/>
    <property type="match status" value="1"/>
</dbReference>
<dbReference type="Pfam" id="PF02378">
    <property type="entry name" value="PTS_EIIC"/>
    <property type="match status" value="1"/>
</dbReference>
<keyword evidence="6" id="KW-0598">Phosphotransferase system</keyword>
<dbReference type="InterPro" id="IPR003352">
    <property type="entry name" value="PTS_EIIC"/>
</dbReference>
<reference evidence="16 17" key="1">
    <citation type="submission" date="2016-10" db="EMBL/GenBank/DDBJ databases">
        <authorList>
            <person name="de Groot N.N."/>
        </authorList>
    </citation>
    <scope>NUCLEOTIDE SEQUENCE [LARGE SCALE GENOMIC DNA]</scope>
    <source>
        <strain evidence="16 17">KPR-7B</strain>
    </source>
</reference>
<feature type="domain" description="PTS EIIB type-1" evidence="14">
    <location>
        <begin position="7"/>
        <end position="89"/>
    </location>
</feature>
<evidence type="ECO:0000259" key="14">
    <source>
        <dbReference type="PROSITE" id="PS51098"/>
    </source>
</evidence>
<dbReference type="GO" id="GO:0090589">
    <property type="term" value="F:protein-phosphocysteine-trehalose phosphotransferase system transporter activity"/>
    <property type="evidence" value="ECO:0007669"/>
    <property type="project" value="TreeGrafter"/>
</dbReference>
<feature type="transmembrane region" description="Helical" evidence="12">
    <location>
        <begin position="145"/>
        <end position="165"/>
    </location>
</feature>
<feature type="transmembrane region" description="Helical" evidence="12">
    <location>
        <begin position="244"/>
        <end position="263"/>
    </location>
</feature>
<dbReference type="Pfam" id="PF00367">
    <property type="entry name" value="PTS_EIIB"/>
    <property type="match status" value="1"/>
</dbReference>
<dbReference type="Proteomes" id="UP000199671">
    <property type="component" value="Unassembled WGS sequence"/>
</dbReference>
<accession>A0A1G9UGK7</accession>
<gene>
    <name evidence="16" type="ORF">SAMN04487766_10495</name>
</gene>
<keyword evidence="5" id="KW-0808">Transferase</keyword>
<dbReference type="PROSITE" id="PS01035">
    <property type="entry name" value="PTS_EIIB_TYPE_1_CYS"/>
    <property type="match status" value="1"/>
</dbReference>
<dbReference type="GO" id="GO:0015771">
    <property type="term" value="P:trehalose transport"/>
    <property type="evidence" value="ECO:0007669"/>
    <property type="project" value="TreeGrafter"/>
</dbReference>
<feature type="transmembrane region" description="Helical" evidence="12">
    <location>
        <begin position="421"/>
        <end position="447"/>
    </location>
</feature>
<evidence type="ECO:0000259" key="13">
    <source>
        <dbReference type="PROSITE" id="PS51093"/>
    </source>
</evidence>
<dbReference type="PROSITE" id="PS51098">
    <property type="entry name" value="PTS_EIIB_TYPE_1"/>
    <property type="match status" value="1"/>
</dbReference>
<dbReference type="EMBL" id="FNHU01000004">
    <property type="protein sequence ID" value="SDM59038.1"/>
    <property type="molecule type" value="Genomic_DNA"/>
</dbReference>
<feature type="transmembrane region" description="Helical" evidence="12">
    <location>
        <begin position="116"/>
        <end position="139"/>
    </location>
</feature>
<evidence type="ECO:0000256" key="12">
    <source>
        <dbReference type="SAM" id="Phobius"/>
    </source>
</evidence>
<feature type="transmembrane region" description="Helical" evidence="12">
    <location>
        <begin position="283"/>
        <end position="309"/>
    </location>
</feature>
<dbReference type="GO" id="GO:0009401">
    <property type="term" value="P:phosphoenolpyruvate-dependent sugar phosphotransferase system"/>
    <property type="evidence" value="ECO:0007669"/>
    <property type="project" value="UniProtKB-KW"/>
</dbReference>
<keyword evidence="7 12" id="KW-0812">Transmembrane</keyword>
<feature type="transmembrane region" description="Helical" evidence="12">
    <location>
        <begin position="177"/>
        <end position="195"/>
    </location>
</feature>
<sequence length="626" mass="64851">MAKVDYAALAPQLLEKVGGEGNVRSITHCATRLRLVLADESKAATAQIKQLPGVVTVVQAGGQYQVVIGNDVPVLYEELGRITSLGAADSGAEQPAEEGNLFDRFIKLISALIHPVLWTLAGAGLIKALLALLTTLGWMSEEGTTYTILNAAGDSVFYFLPVVLAISAARRFKANEITAVAIAGALVYPDIVALADADSVTFIGIPVVMASYSSSLLPIIFSTWIQGYLERWLKRVLPSTIRNFMVPLLVLAIMVPLVLMTIGPVTTALSNGISGGIQSLFRIAPWAAGAIMGAFWQVFVMFGIHWGFVPIMLADYDNPGYSVMTAPLFAAVLAQAAAVLAVMIRTRSAQMRQVAGPAALSAFLAGITEPGIYGVNLPLKRPFIAGCIGGAVGGAIIAIGGGASSAFVFPSLIAMPALLQYGNVVVTFMGIAVAVVIGFVLTLVLGFNEADAAADSDSDGDTAEAEQVASAEPTTALGAPVAGRAMPLEKVSDPVFSSGALGGGVAVRPNGSGRIVVTAPAAGTLVTVMDSGHAYGIKTDDGVELLVHVGLDTVQLEGRGFSPKVTVGQRVARSQELAEVDLEVVREGGYDPTTILVVTNTASLAGVVPVADAEVDADDDVVEIDH</sequence>
<dbReference type="PANTHER" id="PTHR30175">
    <property type="entry name" value="PHOSPHOTRANSFERASE SYSTEM TRANSPORT PROTEIN"/>
    <property type="match status" value="1"/>
</dbReference>
<feature type="transmembrane region" description="Helical" evidence="12">
    <location>
        <begin position="321"/>
        <end position="344"/>
    </location>
</feature>
<name>A0A1G9UGK7_9ACTO</name>
<evidence type="ECO:0000259" key="15">
    <source>
        <dbReference type="PROSITE" id="PS51103"/>
    </source>
</evidence>
<dbReference type="GO" id="GO:0005886">
    <property type="term" value="C:plasma membrane"/>
    <property type="evidence" value="ECO:0007669"/>
    <property type="project" value="UniProtKB-SubCell"/>
</dbReference>